<dbReference type="EMBL" id="VBQZ03000143">
    <property type="protein sequence ID" value="MXQ95688.1"/>
    <property type="molecule type" value="Genomic_DNA"/>
</dbReference>
<dbReference type="PRINTS" id="PR00111">
    <property type="entry name" value="ABHYDROLASE"/>
</dbReference>
<dbReference type="FunFam" id="3.40.50.1820:FF:000117">
    <property type="entry name" value="Monoglyceride lipase, putative"/>
    <property type="match status" value="1"/>
</dbReference>
<feature type="compositionally biased region" description="Basic and acidic residues" evidence="1">
    <location>
        <begin position="28"/>
        <end position="43"/>
    </location>
</feature>
<name>A0A6B0RZS5_9CETA</name>
<evidence type="ECO:0000256" key="1">
    <source>
        <dbReference type="SAM" id="MobiDB-lite"/>
    </source>
</evidence>
<proteinExistence type="predicted"/>
<feature type="domain" description="Serine aminopeptidase S33" evidence="2">
    <location>
        <begin position="74"/>
        <end position="308"/>
    </location>
</feature>
<accession>A0A6B0RZS5</accession>
<reference evidence="3" key="1">
    <citation type="submission" date="2019-10" db="EMBL/GenBank/DDBJ databases">
        <title>The sequence and de novo assembly of the wild yak genome.</title>
        <authorList>
            <person name="Liu Y."/>
        </authorList>
    </citation>
    <scope>NUCLEOTIDE SEQUENCE [LARGE SCALE GENOMIC DNA]</scope>
    <source>
        <strain evidence="3">WY2019</strain>
    </source>
</reference>
<protein>
    <recommendedName>
        <fullName evidence="2">Serine aminopeptidase S33 domain-containing protein</fullName>
    </recommendedName>
</protein>
<sequence length="380" mass="40990">MHQDWGSGKSWIQEPRTPPHTHGSGSSDPDKASAGHVSAEKPDLGQGDVSLRGGEPPDETALRPKSGVFHTAGSRALVFVSHGAGEHCGRYDELAQMLVGLGLLVFAHDHVGHGQSEGERMVVSDFHVFIRDVLQHVDAVQKDHPGLPIFLLGHSMGGAICILTAAERPGHFSGMVLISPLVVANPDSATLLKVFAAKVLNLVLPNMSLGRIDSSVLSRNKTEVDIYNTDPLVCRAGLKVCFGNQLLNAVSRVERALPKLTLPFLLLQGSADRLCNSRGAYLLMESARSQDKTLKIYEGAYHILHKELPEVTSSVFREINTTVWSLGPGPVLPRDGERQSLGRDLALGSWVQAHFTADTRAPTQGRPSKGPGFNVLLLLF</sequence>
<feature type="region of interest" description="Disordered" evidence="1">
    <location>
        <begin position="1"/>
        <end position="67"/>
    </location>
</feature>
<dbReference type="Proteomes" id="UP000322234">
    <property type="component" value="Unassembled WGS sequence"/>
</dbReference>
<organism evidence="3 4">
    <name type="scientific">Bos mutus</name>
    <name type="common">wild yak</name>
    <dbReference type="NCBI Taxonomy" id="72004"/>
    <lineage>
        <taxon>Eukaryota</taxon>
        <taxon>Metazoa</taxon>
        <taxon>Chordata</taxon>
        <taxon>Craniata</taxon>
        <taxon>Vertebrata</taxon>
        <taxon>Euteleostomi</taxon>
        <taxon>Mammalia</taxon>
        <taxon>Eutheria</taxon>
        <taxon>Laurasiatheria</taxon>
        <taxon>Artiodactyla</taxon>
        <taxon>Ruminantia</taxon>
        <taxon>Pecora</taxon>
        <taxon>Bovidae</taxon>
        <taxon>Bovinae</taxon>
        <taxon>Bos</taxon>
    </lineage>
</organism>
<comment type="caution">
    <text evidence="3">The sequence shown here is derived from an EMBL/GenBank/DDBJ whole genome shotgun (WGS) entry which is preliminary data.</text>
</comment>
<dbReference type="InterPro" id="IPR000073">
    <property type="entry name" value="AB_hydrolase_1"/>
</dbReference>
<evidence type="ECO:0000313" key="3">
    <source>
        <dbReference type="EMBL" id="MXQ95688.1"/>
    </source>
</evidence>
<evidence type="ECO:0000313" key="4">
    <source>
        <dbReference type="Proteomes" id="UP000322234"/>
    </source>
</evidence>
<dbReference type="PANTHER" id="PTHR11614">
    <property type="entry name" value="PHOSPHOLIPASE-RELATED"/>
    <property type="match status" value="1"/>
</dbReference>
<evidence type="ECO:0000259" key="2">
    <source>
        <dbReference type="Pfam" id="PF12146"/>
    </source>
</evidence>
<dbReference type="AlphaFoldDB" id="A0A6B0RZS5"/>
<dbReference type="SUPFAM" id="SSF53474">
    <property type="entry name" value="alpha/beta-Hydrolases"/>
    <property type="match status" value="1"/>
</dbReference>
<dbReference type="InterPro" id="IPR051044">
    <property type="entry name" value="MAG_DAG_Lipase"/>
</dbReference>
<gene>
    <name evidence="3" type="ORF">E5288_WYG018269</name>
</gene>
<keyword evidence="4" id="KW-1185">Reference proteome</keyword>
<dbReference type="Gene3D" id="3.40.50.1820">
    <property type="entry name" value="alpha/beta hydrolase"/>
    <property type="match status" value="1"/>
</dbReference>
<dbReference type="InterPro" id="IPR029058">
    <property type="entry name" value="AB_hydrolase_fold"/>
</dbReference>
<dbReference type="Pfam" id="PF12146">
    <property type="entry name" value="Hydrolase_4"/>
    <property type="match status" value="1"/>
</dbReference>
<dbReference type="InterPro" id="IPR022742">
    <property type="entry name" value="Hydrolase_4"/>
</dbReference>